<feature type="transmembrane region" description="Helical" evidence="5">
    <location>
        <begin position="41"/>
        <end position="61"/>
    </location>
</feature>
<dbReference type="Pfam" id="PF02656">
    <property type="entry name" value="DUF202"/>
    <property type="match status" value="1"/>
</dbReference>
<evidence type="ECO:0000259" key="6">
    <source>
        <dbReference type="Pfam" id="PF02656"/>
    </source>
</evidence>
<reference evidence="8" key="1">
    <citation type="submission" date="2020-06" db="EMBL/GenBank/DDBJ databases">
        <title>REHAB project genomes.</title>
        <authorList>
            <person name="Shaw L.P."/>
        </authorList>
    </citation>
    <scope>NUCLEOTIDE SEQUENCE [LARGE SCALE GENOMIC DNA]</scope>
    <source>
        <strain evidence="8">RHBSTW-00938</strain>
        <plasmid evidence="8">prhbstw-00938_2</plasmid>
    </source>
</reference>
<sequence length="80" mass="9266">MERDPGLQPERTHLSWRLTGWSMLVQGLLCMQSWSHTSSPFYLLTCRLLLTGAFAIFCGAARKRLLLWRCTFCSVVLHYC</sequence>
<gene>
    <name evidence="7" type="ORF">HV331_27205</name>
</gene>
<protein>
    <submittedName>
        <fullName evidence="7">DUF202 domain-containing protein</fullName>
    </submittedName>
</protein>
<dbReference type="InterPro" id="IPR003807">
    <property type="entry name" value="DUF202"/>
</dbReference>
<name>A0AAP9R244_KLEAE</name>
<evidence type="ECO:0000256" key="3">
    <source>
        <dbReference type="ARBA" id="ARBA00022989"/>
    </source>
</evidence>
<geneLocation type="plasmid" evidence="8">
    <name>prhbstw-00938_2</name>
</geneLocation>
<evidence type="ECO:0000256" key="5">
    <source>
        <dbReference type="SAM" id="Phobius"/>
    </source>
</evidence>
<feature type="domain" description="DUF202" evidence="6">
    <location>
        <begin position="4"/>
        <end position="62"/>
    </location>
</feature>
<evidence type="ECO:0000313" key="8">
    <source>
        <dbReference type="Proteomes" id="UP000514462"/>
    </source>
</evidence>
<organism evidence="7 8">
    <name type="scientific">Klebsiella aerogenes</name>
    <name type="common">Enterobacter aerogenes</name>
    <dbReference type="NCBI Taxonomy" id="548"/>
    <lineage>
        <taxon>Bacteria</taxon>
        <taxon>Pseudomonadati</taxon>
        <taxon>Pseudomonadota</taxon>
        <taxon>Gammaproteobacteria</taxon>
        <taxon>Enterobacterales</taxon>
        <taxon>Enterobacteriaceae</taxon>
        <taxon>Klebsiella/Raoultella group</taxon>
        <taxon>Klebsiella</taxon>
    </lineage>
</organism>
<evidence type="ECO:0000256" key="4">
    <source>
        <dbReference type="ARBA" id="ARBA00023136"/>
    </source>
</evidence>
<dbReference type="Proteomes" id="UP000514462">
    <property type="component" value="Plasmid pRHBSTW-00938_2"/>
</dbReference>
<accession>A0AAP9R244</accession>
<dbReference type="GO" id="GO:0012505">
    <property type="term" value="C:endomembrane system"/>
    <property type="evidence" value="ECO:0007669"/>
    <property type="project" value="UniProtKB-SubCell"/>
</dbReference>
<proteinExistence type="predicted"/>
<dbReference type="AlphaFoldDB" id="A0AAP9R244"/>
<evidence type="ECO:0000256" key="2">
    <source>
        <dbReference type="ARBA" id="ARBA00022692"/>
    </source>
</evidence>
<comment type="subcellular location">
    <subcellularLocation>
        <location evidence="1">Endomembrane system</location>
        <topology evidence="1">Multi-pass membrane protein</topology>
    </subcellularLocation>
</comment>
<dbReference type="EMBL" id="CP055905">
    <property type="protein sequence ID" value="QMR43157.1"/>
    <property type="molecule type" value="Genomic_DNA"/>
</dbReference>
<keyword evidence="7" id="KW-0614">Plasmid</keyword>
<evidence type="ECO:0000313" key="7">
    <source>
        <dbReference type="EMBL" id="QMR43157.1"/>
    </source>
</evidence>
<keyword evidence="3 5" id="KW-1133">Transmembrane helix</keyword>
<keyword evidence="4 5" id="KW-0472">Membrane</keyword>
<keyword evidence="2 5" id="KW-0812">Transmembrane</keyword>
<evidence type="ECO:0000256" key="1">
    <source>
        <dbReference type="ARBA" id="ARBA00004127"/>
    </source>
</evidence>